<name>A0ABM0TBD9_CAMSA</name>
<dbReference type="PANTHER" id="PTHR33710">
    <property type="entry name" value="BNAC02G09200D PROTEIN"/>
    <property type="match status" value="1"/>
</dbReference>
<keyword evidence="2" id="KW-1185">Reference proteome</keyword>
<dbReference type="Gene3D" id="3.60.10.10">
    <property type="entry name" value="Endonuclease/exonuclease/phosphatase"/>
    <property type="match status" value="1"/>
</dbReference>
<dbReference type="Proteomes" id="UP000694864">
    <property type="component" value="Chromosome 1"/>
</dbReference>
<dbReference type="PANTHER" id="PTHR33710:SF62">
    <property type="entry name" value="DUF4283 DOMAIN PROTEIN"/>
    <property type="match status" value="1"/>
</dbReference>
<accession>A0ABM0TBD9</accession>
<evidence type="ECO:0000313" key="3">
    <source>
        <dbReference type="RefSeq" id="XP_010423683.1"/>
    </source>
</evidence>
<dbReference type="RefSeq" id="XP_010423683.1">
    <property type="nucleotide sequence ID" value="XM_010425381.1"/>
</dbReference>
<organism evidence="2 3">
    <name type="scientific">Camelina sativa</name>
    <name type="common">False flax</name>
    <name type="synonym">Myagrum sativum</name>
    <dbReference type="NCBI Taxonomy" id="90675"/>
    <lineage>
        <taxon>Eukaryota</taxon>
        <taxon>Viridiplantae</taxon>
        <taxon>Streptophyta</taxon>
        <taxon>Embryophyta</taxon>
        <taxon>Tracheophyta</taxon>
        <taxon>Spermatophyta</taxon>
        <taxon>Magnoliopsida</taxon>
        <taxon>eudicotyledons</taxon>
        <taxon>Gunneridae</taxon>
        <taxon>Pentapetalae</taxon>
        <taxon>rosids</taxon>
        <taxon>malvids</taxon>
        <taxon>Brassicales</taxon>
        <taxon>Brassicaceae</taxon>
        <taxon>Camelineae</taxon>
        <taxon>Camelina</taxon>
    </lineage>
</organism>
<evidence type="ECO:0000259" key="1">
    <source>
        <dbReference type="Pfam" id="PF03372"/>
    </source>
</evidence>
<reference evidence="2" key="1">
    <citation type="journal article" date="2014" name="Nat. Commun.">
        <title>The emerging biofuel crop Camelina sativa retains a highly undifferentiated hexaploid genome structure.</title>
        <authorList>
            <person name="Kagale S."/>
            <person name="Koh C."/>
            <person name="Nixon J."/>
            <person name="Bollina V."/>
            <person name="Clarke W.E."/>
            <person name="Tuteja R."/>
            <person name="Spillane C."/>
            <person name="Robinson S.J."/>
            <person name="Links M.G."/>
            <person name="Clarke C."/>
            <person name="Higgins E.E."/>
            <person name="Huebert T."/>
            <person name="Sharpe A.G."/>
            <person name="Parkin I.A."/>
        </authorList>
    </citation>
    <scope>NUCLEOTIDE SEQUENCE [LARGE SCALE GENOMIC DNA]</scope>
    <source>
        <strain evidence="2">cv. DH55</strain>
    </source>
</reference>
<reference evidence="3" key="2">
    <citation type="submission" date="2025-08" db="UniProtKB">
        <authorList>
            <consortium name="RefSeq"/>
        </authorList>
    </citation>
    <scope>IDENTIFICATION</scope>
    <source>
        <tissue evidence="3">Leaf</tissue>
    </source>
</reference>
<dbReference type="GeneID" id="104708756"/>
<dbReference type="Pfam" id="PF03372">
    <property type="entry name" value="Exo_endo_phos"/>
    <property type="match status" value="1"/>
</dbReference>
<proteinExistence type="predicted"/>
<gene>
    <name evidence="3" type="primary">LOC104708756</name>
</gene>
<dbReference type="InterPro" id="IPR005135">
    <property type="entry name" value="Endo/exonuclease/phosphatase"/>
</dbReference>
<protein>
    <submittedName>
        <fullName evidence="3">Uncharacterized protein LOC104708756</fullName>
    </submittedName>
</protein>
<sequence length="279" mass="32633">MALFYNQDDFQVLVLFESNRLIDIEAVFKERIIHLTFVYGDPVPKNRDLVWERILRISSNRSTPWFLVGDFNELTGNHEKRGGKLRHPSSFLAFNGMIRDCGFLDFPYIGDCLSWRGWRDKKPIRCRLDRALGNDDWHDLFPDTVTEYLPMIASDHKPLVVNIGAKRPRGNRSFMFDRRWIGKAGLMDAIASGWDGDLDQVSNTFIHKIVNCRKAISQWRKSQVPYGRETIENLKWQLEVALADDSIPPATISDLQSRLRQAYGDEEIYWYQKSRSKWM</sequence>
<evidence type="ECO:0000313" key="2">
    <source>
        <dbReference type="Proteomes" id="UP000694864"/>
    </source>
</evidence>
<dbReference type="SUPFAM" id="SSF56219">
    <property type="entry name" value="DNase I-like"/>
    <property type="match status" value="1"/>
</dbReference>
<dbReference type="InterPro" id="IPR036691">
    <property type="entry name" value="Endo/exonu/phosph_ase_sf"/>
</dbReference>
<feature type="domain" description="Endonuclease/exonuclease/phosphatase" evidence="1">
    <location>
        <begin position="33"/>
        <end position="156"/>
    </location>
</feature>